<keyword evidence="4" id="KW-1185">Reference proteome</keyword>
<feature type="domain" description="F-box" evidence="2">
    <location>
        <begin position="11"/>
        <end position="54"/>
    </location>
</feature>
<reference evidence="3 4" key="2">
    <citation type="submission" date="2024-10" db="EMBL/GenBank/DDBJ databases">
        <authorList>
            <person name="Ryan C."/>
        </authorList>
    </citation>
    <scope>NUCLEOTIDE SEQUENCE [LARGE SCALE GENOMIC DNA]</scope>
</reference>
<reference evidence="4" key="1">
    <citation type="submission" date="2024-06" db="EMBL/GenBank/DDBJ databases">
        <authorList>
            <person name="Ryan C."/>
        </authorList>
    </citation>
    <scope>NUCLEOTIDE SEQUENCE [LARGE SCALE GENOMIC DNA]</scope>
</reference>
<dbReference type="SMART" id="SM00256">
    <property type="entry name" value="FBOX"/>
    <property type="match status" value="3"/>
</dbReference>
<feature type="domain" description="F-box" evidence="2">
    <location>
        <begin position="621"/>
        <end position="664"/>
    </location>
</feature>
<dbReference type="PANTHER" id="PTHR32133">
    <property type="entry name" value="OS07G0120400 PROTEIN"/>
    <property type="match status" value="1"/>
</dbReference>
<sequence>MAPPPPPVPELFMELVEEILLRFPPDDPASLVRAALVCKLWCHLVSAAAFRRRFRGFHRTTPLLGVLCQGIHIGGVRRRDTRPAARFVPTSSFHPAHPVRDGWRAVDACQGRVLLECWPWGHDRPSRTKFVVWDPVTNKQQKLPTVVIAQYVFRRTWTAAVVCNAGSSCSHRYCNGGSFMVVFLGIGYPNLVCTSIYSSKTGAWSKRTWTSVEALQLYESFKPEPGVFMGNTLYFLLFSQPGILKYDLTTREVSVIDIPLGFHPHHIVLMTMEDGTLGFAAMGRGSKIYIRSRVVGPDGDDAGFTKCRVIDLPKPLDEPGISTCVSGFAHDVGVLFIWTCYGLYSMDIKSEHVRKLPTTSYCERFADVVPYLNFHTPASKPRGDGVEFGLLAHTNWNRAGTGHPASWLNLNRHAQCISHRVVTTLPRRFRSNPRSAAAVVRPSDQTSHGAAPPHMPELLDELVEELLLRFPPDDPASLVRAALVCKLWCRLVSTAAFRRRFREFHRKPPLLGILCQDRGGDGDVQPTARFIPTSSFHAARDVRYGWRAVDARHGRVLLEYWPCEDPYEDDGPFTTKLCRMGPRHEQAAETTQPADGRSHRVANRPSLSLSTKPSSPHVPELLDELVEEILLRFPADDPTSLVRAALVCRLWRRLVSAAAFRCRFREFHRTAPLLGVLCQGRGGRGDIRPTARFLPTSSFRPACPVRYGWHAVYARHGRVLLECWEWEEDGPFRTKLAVWDPVTDKQRKLPCLPMEFNVYPRNWTAAVICADGGSCDHIDCNWGSFMVVYLENKRKKICSSIYSSKTGGWSKKTFTDRSSSSYTSFKAEPGVLIESALYFLFNSILGVVKYDLSTQQTSVIDMPPEFHPQHIVLMTMENGSLGFATMDKCGLYINLWSRVVGPNGDAGFAQCRVINLPKIINVPNTSPRVSGFAHGVEVIFIWTFDGLYTMDIKSEHANKVPTTKYCDGFADVVPYLSFHTPGTALLRYDFLYIQNIHCYLSS</sequence>
<dbReference type="InterPro" id="IPR001810">
    <property type="entry name" value="F-box_dom"/>
</dbReference>
<feature type="region of interest" description="Disordered" evidence="1">
    <location>
        <begin position="433"/>
        <end position="453"/>
    </location>
</feature>
<dbReference type="EMBL" id="OZ075117">
    <property type="protein sequence ID" value="CAL5077896.1"/>
    <property type="molecule type" value="Genomic_DNA"/>
</dbReference>
<accession>A0ABC9FMK5</accession>
<evidence type="ECO:0000256" key="1">
    <source>
        <dbReference type="SAM" id="MobiDB-lite"/>
    </source>
</evidence>
<protein>
    <recommendedName>
        <fullName evidence="2">F-box domain-containing protein</fullName>
    </recommendedName>
</protein>
<gene>
    <name evidence="3" type="ORF">URODEC1_LOCUS106863</name>
</gene>
<name>A0ABC9FMK5_9POAL</name>
<feature type="region of interest" description="Disordered" evidence="1">
    <location>
        <begin position="582"/>
        <end position="615"/>
    </location>
</feature>
<dbReference type="Pfam" id="PF00646">
    <property type="entry name" value="F-box"/>
    <property type="match status" value="3"/>
</dbReference>
<evidence type="ECO:0000313" key="3">
    <source>
        <dbReference type="EMBL" id="CAL5077896.1"/>
    </source>
</evidence>
<dbReference type="Proteomes" id="UP001497457">
    <property type="component" value="Chromosome 7b"/>
</dbReference>
<evidence type="ECO:0000259" key="2">
    <source>
        <dbReference type="SMART" id="SM00256"/>
    </source>
</evidence>
<dbReference type="Gene3D" id="1.20.1280.50">
    <property type="match status" value="1"/>
</dbReference>
<feature type="domain" description="F-box" evidence="2">
    <location>
        <begin position="458"/>
        <end position="501"/>
    </location>
</feature>
<organism evidence="3 4">
    <name type="scientific">Urochloa decumbens</name>
    <dbReference type="NCBI Taxonomy" id="240449"/>
    <lineage>
        <taxon>Eukaryota</taxon>
        <taxon>Viridiplantae</taxon>
        <taxon>Streptophyta</taxon>
        <taxon>Embryophyta</taxon>
        <taxon>Tracheophyta</taxon>
        <taxon>Spermatophyta</taxon>
        <taxon>Magnoliopsida</taxon>
        <taxon>Liliopsida</taxon>
        <taxon>Poales</taxon>
        <taxon>Poaceae</taxon>
        <taxon>PACMAD clade</taxon>
        <taxon>Panicoideae</taxon>
        <taxon>Panicodae</taxon>
        <taxon>Paniceae</taxon>
        <taxon>Melinidinae</taxon>
        <taxon>Urochloa</taxon>
    </lineage>
</organism>
<dbReference type="PANTHER" id="PTHR32133:SF386">
    <property type="entry name" value="F-BOX DOMAIN-CONTAINING PROTEIN"/>
    <property type="match status" value="1"/>
</dbReference>
<proteinExistence type="predicted"/>
<evidence type="ECO:0000313" key="4">
    <source>
        <dbReference type="Proteomes" id="UP001497457"/>
    </source>
</evidence>
<dbReference type="SUPFAM" id="SSF81383">
    <property type="entry name" value="F-box domain"/>
    <property type="match status" value="3"/>
</dbReference>
<dbReference type="AlphaFoldDB" id="A0ABC9FMK5"/>
<feature type="compositionally biased region" description="Low complexity" evidence="1">
    <location>
        <begin position="605"/>
        <end position="615"/>
    </location>
</feature>
<dbReference type="InterPro" id="IPR036047">
    <property type="entry name" value="F-box-like_dom_sf"/>
</dbReference>